<feature type="region of interest" description="Disordered" evidence="1">
    <location>
        <begin position="430"/>
        <end position="452"/>
    </location>
</feature>
<feature type="region of interest" description="Disordered" evidence="1">
    <location>
        <begin position="588"/>
        <end position="612"/>
    </location>
</feature>
<accession>A0AA97PJT0</accession>
<dbReference type="EMBL" id="JH794030">
    <property type="protein sequence ID" value="ELQ37043.1"/>
    <property type="molecule type" value="Genomic_DNA"/>
</dbReference>
<feature type="compositionally biased region" description="Acidic residues" evidence="1">
    <location>
        <begin position="151"/>
        <end position="165"/>
    </location>
</feature>
<feature type="compositionally biased region" description="Polar residues" evidence="1">
    <location>
        <begin position="484"/>
        <end position="495"/>
    </location>
</feature>
<feature type="region of interest" description="Disordered" evidence="1">
    <location>
        <begin position="471"/>
        <end position="543"/>
    </location>
</feature>
<feature type="region of interest" description="Disordered" evidence="1">
    <location>
        <begin position="716"/>
        <end position="735"/>
    </location>
</feature>
<feature type="compositionally biased region" description="Basic and acidic residues" evidence="1">
    <location>
        <begin position="700"/>
        <end position="709"/>
    </location>
</feature>
<feature type="compositionally biased region" description="Polar residues" evidence="1">
    <location>
        <begin position="528"/>
        <end position="538"/>
    </location>
</feature>
<dbReference type="Proteomes" id="UP000011086">
    <property type="component" value="Unassembled WGS sequence"/>
</dbReference>
<proteinExistence type="predicted"/>
<feature type="compositionally biased region" description="Low complexity" evidence="1">
    <location>
        <begin position="168"/>
        <end position="177"/>
    </location>
</feature>
<feature type="compositionally biased region" description="Low complexity" evidence="1">
    <location>
        <begin position="667"/>
        <end position="678"/>
    </location>
</feature>
<feature type="compositionally biased region" description="Polar residues" evidence="1">
    <location>
        <begin position="589"/>
        <end position="612"/>
    </location>
</feature>
<evidence type="ECO:0000256" key="1">
    <source>
        <dbReference type="SAM" id="MobiDB-lite"/>
    </source>
</evidence>
<sequence>MTLHPISTCFPPMGGSARCATPHTPEPMDQGIDHEARTPSAPRPRLRLKRRMVPQTFSAPTQDFLASVNAADTPIPSIEEPDIVPNDVEISDSIEMMAGLDHPYVQDRNLLTISCYDDFSLPKTPAPEDIPSLSPRRYPDWSAGSSFGSSTEDDDDDNSSTEPDYESSRPSTSRSTYTNTSIFSRMSHFSDDQCMSPEGDLPKDVRHENEFLPLAQNAVGNGQTVRSKRHRAPWTKEMDAHLWTTFTTYLQDPRVTPFRTGRSCVPPHGVCTRVAREAKRSWRGSKATKKVDDSTAAAASRLQSGSLTPTADHTAAYIEWPHTCAATRTHLRDLCKLQLAAPAHPNFRYLSRSPTPLTHTAARHWNRRSTPARSSFATKDMGMSLAVSTSEIMQPYGPLAQLTSSVEAPEPTPTEPDPTVLANLGQDSKSLRSMYPGISEPPRGRLGSPFAPKSYGPSSSFVLLSEAMGAENSNQPHTVGPRRTLQSPPRMSRTSVARRRTIIGNKPPRDLRHSRKRGSLGNDFWTEPSRSNGASDAQDNVLPTGRVRGKSFLEAALAQFRPTGTAVAEYSSTKSSNRDELFIPRYTGSLGSSSLRTKSEQQSVRLPASTTAPELSRIATNEAPPRLGSPFPLTSNATSLSFPNRLFAASSANDTTHRVRDRLFKTVQQPSSQAVQAAREPPTESYGRLTGSTGATPERSGADRLSQRLAYVDDRLKGLRSRNANEGHEDTTPFQ</sequence>
<evidence type="ECO:0000313" key="2">
    <source>
        <dbReference type="EMBL" id="ELQ37043.1"/>
    </source>
</evidence>
<reference evidence="2" key="1">
    <citation type="journal article" date="2012" name="PLoS Genet.">
        <title>Comparative analysis of the genomes of two field isolates of the rice blast fungus Magnaporthe oryzae.</title>
        <authorList>
            <person name="Xue M."/>
            <person name="Yang J."/>
            <person name="Li Z."/>
            <person name="Hu S."/>
            <person name="Yao N."/>
            <person name="Dean R.A."/>
            <person name="Zhao W."/>
            <person name="Shen M."/>
            <person name="Zhang H."/>
            <person name="Li C."/>
            <person name="Liu L."/>
            <person name="Cao L."/>
            <person name="Xu X."/>
            <person name="Xing Y."/>
            <person name="Hsiang T."/>
            <person name="Zhang Z."/>
            <person name="Xu J.R."/>
            <person name="Peng Y.L."/>
        </authorList>
    </citation>
    <scope>NUCLEOTIDE SEQUENCE</scope>
    <source>
        <strain evidence="2">Y34</strain>
    </source>
</reference>
<name>A0AA97PJT0_PYRO3</name>
<gene>
    <name evidence="2" type="ORF">OOU_Y34scaffold00619g16</name>
</gene>
<feature type="region of interest" description="Disordered" evidence="1">
    <location>
        <begin position="121"/>
        <end position="177"/>
    </location>
</feature>
<organism evidence="2">
    <name type="scientific">Pyricularia oryzae (strain Y34)</name>
    <name type="common">Rice blast fungus</name>
    <name type="synonym">Magnaporthe oryzae</name>
    <dbReference type="NCBI Taxonomy" id="1143189"/>
    <lineage>
        <taxon>Eukaryota</taxon>
        <taxon>Fungi</taxon>
        <taxon>Dikarya</taxon>
        <taxon>Ascomycota</taxon>
        <taxon>Pezizomycotina</taxon>
        <taxon>Sordariomycetes</taxon>
        <taxon>Sordariomycetidae</taxon>
        <taxon>Magnaporthales</taxon>
        <taxon>Pyriculariaceae</taxon>
        <taxon>Pyricularia</taxon>
    </lineage>
</organism>
<feature type="region of interest" description="Disordered" evidence="1">
    <location>
        <begin position="665"/>
        <end position="709"/>
    </location>
</feature>
<dbReference type="AlphaFoldDB" id="A0AA97PJT0"/>
<protein>
    <submittedName>
        <fullName evidence="2">Uncharacterized protein</fullName>
    </submittedName>
</protein>